<feature type="transmembrane region" description="Helical" evidence="2">
    <location>
        <begin position="26"/>
        <end position="44"/>
    </location>
</feature>
<name>A0A7J0HC91_9ERIC</name>
<sequence>MSESTPPDSPFPSPTPSSNKTTTTTTFLLLFLKPVIAAALLYRLDSPPDPRVRLAPHGGAPVEPAPAQGCRDVASGPRVIVNESITDSVVEDCVNTGGRPLGLILGLHKEVIIADSNEIQYESSGLDDHVFIGHYDLNK</sequence>
<keyword evidence="2" id="KW-0472">Membrane</keyword>
<proteinExistence type="predicted"/>
<gene>
    <name evidence="3" type="ORF">Acr_28g0012900</name>
</gene>
<reference evidence="3 4" key="1">
    <citation type="submission" date="2019-07" db="EMBL/GenBank/DDBJ databases">
        <title>De Novo Assembly of kiwifruit Actinidia rufa.</title>
        <authorList>
            <person name="Sugita-Konishi S."/>
            <person name="Sato K."/>
            <person name="Mori E."/>
            <person name="Abe Y."/>
            <person name="Kisaki G."/>
            <person name="Hamano K."/>
            <person name="Suezawa K."/>
            <person name="Otani M."/>
            <person name="Fukuda T."/>
            <person name="Manabe T."/>
            <person name="Gomi K."/>
            <person name="Tabuchi M."/>
            <person name="Akimitsu K."/>
            <person name="Kataoka I."/>
        </authorList>
    </citation>
    <scope>NUCLEOTIDE SEQUENCE [LARGE SCALE GENOMIC DNA]</scope>
    <source>
        <strain evidence="4">cv. Fuchu</strain>
    </source>
</reference>
<dbReference type="OrthoDB" id="5307922at2759"/>
<comment type="caution">
    <text evidence="3">The sequence shown here is derived from an EMBL/GenBank/DDBJ whole genome shotgun (WGS) entry which is preliminary data.</text>
</comment>
<protein>
    <submittedName>
        <fullName evidence="3">Uncharacterized protein</fullName>
    </submittedName>
</protein>
<evidence type="ECO:0000313" key="3">
    <source>
        <dbReference type="EMBL" id="GFZ20585.1"/>
    </source>
</evidence>
<evidence type="ECO:0000313" key="4">
    <source>
        <dbReference type="Proteomes" id="UP000585474"/>
    </source>
</evidence>
<keyword evidence="4" id="KW-1185">Reference proteome</keyword>
<organism evidence="3 4">
    <name type="scientific">Actinidia rufa</name>
    <dbReference type="NCBI Taxonomy" id="165716"/>
    <lineage>
        <taxon>Eukaryota</taxon>
        <taxon>Viridiplantae</taxon>
        <taxon>Streptophyta</taxon>
        <taxon>Embryophyta</taxon>
        <taxon>Tracheophyta</taxon>
        <taxon>Spermatophyta</taxon>
        <taxon>Magnoliopsida</taxon>
        <taxon>eudicotyledons</taxon>
        <taxon>Gunneridae</taxon>
        <taxon>Pentapetalae</taxon>
        <taxon>asterids</taxon>
        <taxon>Ericales</taxon>
        <taxon>Actinidiaceae</taxon>
        <taxon>Actinidia</taxon>
    </lineage>
</organism>
<dbReference type="AlphaFoldDB" id="A0A7J0HC91"/>
<evidence type="ECO:0000256" key="2">
    <source>
        <dbReference type="SAM" id="Phobius"/>
    </source>
</evidence>
<dbReference type="Proteomes" id="UP000585474">
    <property type="component" value="Unassembled WGS sequence"/>
</dbReference>
<accession>A0A7J0HC91</accession>
<keyword evidence="2" id="KW-1133">Transmembrane helix</keyword>
<feature type="region of interest" description="Disordered" evidence="1">
    <location>
        <begin position="50"/>
        <end position="71"/>
    </location>
</feature>
<feature type="region of interest" description="Disordered" evidence="1">
    <location>
        <begin position="1"/>
        <end position="20"/>
    </location>
</feature>
<evidence type="ECO:0000256" key="1">
    <source>
        <dbReference type="SAM" id="MobiDB-lite"/>
    </source>
</evidence>
<dbReference type="EMBL" id="BJWL01000028">
    <property type="protein sequence ID" value="GFZ20585.1"/>
    <property type="molecule type" value="Genomic_DNA"/>
</dbReference>
<keyword evidence="2" id="KW-0812">Transmembrane</keyword>